<dbReference type="Proteomes" id="UP001595843">
    <property type="component" value="Unassembled WGS sequence"/>
</dbReference>
<evidence type="ECO:0000313" key="4">
    <source>
        <dbReference type="EMBL" id="MFC4075474.1"/>
    </source>
</evidence>
<dbReference type="CDD" id="cd12797">
    <property type="entry name" value="M23_peptidase"/>
    <property type="match status" value="1"/>
</dbReference>
<evidence type="ECO:0000256" key="2">
    <source>
        <dbReference type="SAM" id="Phobius"/>
    </source>
</evidence>
<sequence length="272" mass="28905">MEALQRLAHRWQMVWNRKGAATVEFVSILPLALLISLALWQLVIFGVAIMDTHSAIRDAVKIASTTGDVDLAEEEGKASFGKATGYKLKSLKVKIENHQVKVRAKTDIPFLFMNTSAYTYSGGSEAPLLNNVSASGMMSLANGSVLPGGKLASPVDVPPGCGIIGCYSGHTGQDFPGPIGTEVKAAEAGIVKQVTNLGDSSYGTYIVIDHGGGMETLYAHMYRDQPIVQAGERVERGQPIGAIGNNGNSSGPHLHFEVKIGGRPVDPMAFLR</sequence>
<keyword evidence="4" id="KW-0378">Hydrolase</keyword>
<name>A0ABV8JDS7_9BACL</name>
<organism evidence="4 5">
    <name type="scientific">Salinithrix halophila</name>
    <dbReference type="NCBI Taxonomy" id="1485204"/>
    <lineage>
        <taxon>Bacteria</taxon>
        <taxon>Bacillati</taxon>
        <taxon>Bacillota</taxon>
        <taxon>Bacilli</taxon>
        <taxon>Bacillales</taxon>
        <taxon>Thermoactinomycetaceae</taxon>
        <taxon>Salinithrix</taxon>
    </lineage>
</organism>
<keyword evidence="2" id="KW-0472">Membrane</keyword>
<keyword evidence="2" id="KW-0812">Transmembrane</keyword>
<dbReference type="EMBL" id="JBHSAP010000004">
    <property type="protein sequence ID" value="MFC4075474.1"/>
    <property type="molecule type" value="Genomic_DNA"/>
</dbReference>
<dbReference type="PANTHER" id="PTHR21666:SF289">
    <property type="entry name" value="L-ALA--D-GLU ENDOPEPTIDASE"/>
    <property type="match status" value="1"/>
</dbReference>
<dbReference type="PANTHER" id="PTHR21666">
    <property type="entry name" value="PEPTIDASE-RELATED"/>
    <property type="match status" value="1"/>
</dbReference>
<dbReference type="InterPro" id="IPR050570">
    <property type="entry name" value="Cell_wall_metabolism_enzyme"/>
</dbReference>
<proteinExistence type="predicted"/>
<keyword evidence="5" id="KW-1185">Reference proteome</keyword>
<evidence type="ECO:0000256" key="1">
    <source>
        <dbReference type="ARBA" id="ARBA00022729"/>
    </source>
</evidence>
<keyword evidence="2" id="KW-1133">Transmembrane helix</keyword>
<evidence type="ECO:0000313" key="5">
    <source>
        <dbReference type="Proteomes" id="UP001595843"/>
    </source>
</evidence>
<gene>
    <name evidence="4" type="ORF">ACFOUO_01465</name>
</gene>
<dbReference type="GO" id="GO:0016787">
    <property type="term" value="F:hydrolase activity"/>
    <property type="evidence" value="ECO:0007669"/>
    <property type="project" value="UniProtKB-KW"/>
</dbReference>
<accession>A0ABV8JDS7</accession>
<reference evidence="5" key="1">
    <citation type="journal article" date="2019" name="Int. J. Syst. Evol. Microbiol.">
        <title>The Global Catalogue of Microorganisms (GCM) 10K type strain sequencing project: providing services to taxonomists for standard genome sequencing and annotation.</title>
        <authorList>
            <consortium name="The Broad Institute Genomics Platform"/>
            <consortium name="The Broad Institute Genome Sequencing Center for Infectious Disease"/>
            <person name="Wu L."/>
            <person name="Ma J."/>
        </authorList>
    </citation>
    <scope>NUCLEOTIDE SEQUENCE [LARGE SCALE GENOMIC DNA]</scope>
    <source>
        <strain evidence="5">IBRC-M 10813</strain>
    </source>
</reference>
<keyword evidence="1" id="KW-0732">Signal</keyword>
<dbReference type="RefSeq" id="WP_380701423.1">
    <property type="nucleotide sequence ID" value="NZ_JBHSAP010000004.1"/>
</dbReference>
<feature type="transmembrane region" description="Helical" evidence="2">
    <location>
        <begin position="21"/>
        <end position="50"/>
    </location>
</feature>
<comment type="caution">
    <text evidence="4">The sequence shown here is derived from an EMBL/GenBank/DDBJ whole genome shotgun (WGS) entry which is preliminary data.</text>
</comment>
<dbReference type="Gene3D" id="2.70.70.10">
    <property type="entry name" value="Glucose Permease (Domain IIA)"/>
    <property type="match status" value="1"/>
</dbReference>
<dbReference type="InterPro" id="IPR016047">
    <property type="entry name" value="M23ase_b-sheet_dom"/>
</dbReference>
<dbReference type="Pfam" id="PF01551">
    <property type="entry name" value="Peptidase_M23"/>
    <property type="match status" value="1"/>
</dbReference>
<dbReference type="InterPro" id="IPR011055">
    <property type="entry name" value="Dup_hybrid_motif"/>
</dbReference>
<protein>
    <submittedName>
        <fullName evidence="4">M23 family metallopeptidase</fullName>
        <ecNumber evidence="4">3.4.24.-</ecNumber>
    </submittedName>
</protein>
<dbReference type="EC" id="3.4.24.-" evidence="4"/>
<evidence type="ECO:0000259" key="3">
    <source>
        <dbReference type="Pfam" id="PF01551"/>
    </source>
</evidence>
<dbReference type="SUPFAM" id="SSF51261">
    <property type="entry name" value="Duplicated hybrid motif"/>
    <property type="match status" value="1"/>
</dbReference>
<feature type="domain" description="M23ase beta-sheet core" evidence="3">
    <location>
        <begin position="169"/>
        <end position="267"/>
    </location>
</feature>